<dbReference type="GO" id="GO:0005829">
    <property type="term" value="C:cytosol"/>
    <property type="evidence" value="ECO:0007669"/>
    <property type="project" value="TreeGrafter"/>
</dbReference>
<dbReference type="PROSITE" id="PS00973">
    <property type="entry name" value="USP_2"/>
    <property type="match status" value="1"/>
</dbReference>
<dbReference type="Gene3D" id="3.90.70.10">
    <property type="entry name" value="Cysteine proteinases"/>
    <property type="match status" value="1"/>
</dbReference>
<dbReference type="GO" id="GO:0005634">
    <property type="term" value="C:nucleus"/>
    <property type="evidence" value="ECO:0007669"/>
    <property type="project" value="TreeGrafter"/>
</dbReference>
<evidence type="ECO:0000313" key="4">
    <source>
        <dbReference type="Proteomes" id="UP000694680"/>
    </source>
</evidence>
<dbReference type="InterPro" id="IPR028889">
    <property type="entry name" value="USP"/>
</dbReference>
<keyword evidence="4" id="KW-1185">Reference proteome</keyword>
<accession>A0A8C5EG02</accession>
<dbReference type="PANTHER" id="PTHR24006">
    <property type="entry name" value="UBIQUITIN CARBOXYL-TERMINAL HYDROLASE"/>
    <property type="match status" value="1"/>
</dbReference>
<name>A0A8C5EG02_GOUWI</name>
<reference evidence="3" key="3">
    <citation type="submission" date="2025-09" db="UniProtKB">
        <authorList>
            <consortium name="Ensembl"/>
        </authorList>
    </citation>
    <scope>IDENTIFICATION</scope>
</reference>
<dbReference type="GO" id="GO:0016579">
    <property type="term" value="P:protein deubiquitination"/>
    <property type="evidence" value="ECO:0007669"/>
    <property type="project" value="InterPro"/>
</dbReference>
<dbReference type="Pfam" id="PF00443">
    <property type="entry name" value="UCH"/>
    <property type="match status" value="1"/>
</dbReference>
<dbReference type="GO" id="GO:0004843">
    <property type="term" value="F:cysteine-type deubiquitinase activity"/>
    <property type="evidence" value="ECO:0007669"/>
    <property type="project" value="InterPro"/>
</dbReference>
<feature type="domain" description="USP" evidence="2">
    <location>
        <begin position="35"/>
        <end position="341"/>
    </location>
</feature>
<feature type="chain" id="PRO_5034545344" description="USP domain-containing protein" evidence="1">
    <location>
        <begin position="17"/>
        <end position="352"/>
    </location>
</feature>
<feature type="signal peptide" evidence="1">
    <location>
        <begin position="1"/>
        <end position="16"/>
    </location>
</feature>
<keyword evidence="1" id="KW-0732">Signal</keyword>
<evidence type="ECO:0000256" key="1">
    <source>
        <dbReference type="SAM" id="SignalP"/>
    </source>
</evidence>
<dbReference type="InterPro" id="IPR001394">
    <property type="entry name" value="Peptidase_C19_UCH"/>
</dbReference>
<dbReference type="Ensembl" id="ENSGWIT00000022406.1">
    <property type="protein sequence ID" value="ENSGWIP00000020393.1"/>
    <property type="gene ID" value="ENSGWIG00000011043.1"/>
</dbReference>
<dbReference type="InterPro" id="IPR018200">
    <property type="entry name" value="USP_CS"/>
</dbReference>
<dbReference type="Proteomes" id="UP000694680">
    <property type="component" value="Chromosome 8"/>
</dbReference>
<dbReference type="InterPro" id="IPR050164">
    <property type="entry name" value="Peptidase_C19"/>
</dbReference>
<evidence type="ECO:0000313" key="3">
    <source>
        <dbReference type="Ensembl" id="ENSGWIP00000020393.1"/>
    </source>
</evidence>
<evidence type="ECO:0000259" key="2">
    <source>
        <dbReference type="PROSITE" id="PS50235"/>
    </source>
</evidence>
<reference evidence="3" key="1">
    <citation type="submission" date="2020-06" db="EMBL/GenBank/DDBJ databases">
        <authorList>
            <consortium name="Wellcome Sanger Institute Data Sharing"/>
        </authorList>
    </citation>
    <scope>NUCLEOTIDE SEQUENCE [LARGE SCALE GENOMIC DNA]</scope>
</reference>
<dbReference type="SUPFAM" id="SSF54001">
    <property type="entry name" value="Cysteine proteinases"/>
    <property type="match status" value="1"/>
</dbReference>
<sequence length="352" mass="40680">MMILLMFWRRLSFCLLSNSVDFRGTDYNIVLTENLGLPNLTNTCYINATLQALLTLKGFIDDIYRQKVVWENHFYSVGFKELLSIRHCQFQLDNEKRCSLRRFKDNFVMSFQDFDNDDQMDAPEFMLKWLYRLRESKDDFEIIASNLSICYLCPVDAQFSFDMVQTITCLRCGSKSSIVENFIIMTQTVKANTSLDKCLLDGLTEETVQRLCDCGFEESSQKHFFQSLPNVLVVQLTRFLFRNDKAVKDSGAVDFSQILEIPAKFCVNERKSVKYSLVSVVSHVGTSTKYGHYICDGVNSKQSQSSKSWLTYSDNNVKETSIQDVIKDRKSSAYLLFFERQNSPLILKSKSV</sequence>
<proteinExistence type="predicted"/>
<organism evidence="3 4">
    <name type="scientific">Gouania willdenowi</name>
    <name type="common">Blunt-snouted clingfish</name>
    <name type="synonym">Lepadogaster willdenowi</name>
    <dbReference type="NCBI Taxonomy" id="441366"/>
    <lineage>
        <taxon>Eukaryota</taxon>
        <taxon>Metazoa</taxon>
        <taxon>Chordata</taxon>
        <taxon>Craniata</taxon>
        <taxon>Vertebrata</taxon>
        <taxon>Euteleostomi</taxon>
        <taxon>Actinopterygii</taxon>
        <taxon>Neopterygii</taxon>
        <taxon>Teleostei</taxon>
        <taxon>Neoteleostei</taxon>
        <taxon>Acanthomorphata</taxon>
        <taxon>Ovalentaria</taxon>
        <taxon>Blenniimorphae</taxon>
        <taxon>Blenniiformes</taxon>
        <taxon>Gobiesocoidei</taxon>
        <taxon>Gobiesocidae</taxon>
        <taxon>Gobiesocinae</taxon>
        <taxon>Gouania</taxon>
    </lineage>
</organism>
<dbReference type="CDD" id="cd02257">
    <property type="entry name" value="Peptidase_C19"/>
    <property type="match status" value="1"/>
</dbReference>
<dbReference type="AlphaFoldDB" id="A0A8C5EG02"/>
<dbReference type="PROSITE" id="PS50235">
    <property type="entry name" value="USP_3"/>
    <property type="match status" value="1"/>
</dbReference>
<protein>
    <recommendedName>
        <fullName evidence="2">USP domain-containing protein</fullName>
    </recommendedName>
</protein>
<dbReference type="InterPro" id="IPR038765">
    <property type="entry name" value="Papain-like_cys_pep_sf"/>
</dbReference>
<reference evidence="3" key="2">
    <citation type="submission" date="2025-08" db="UniProtKB">
        <authorList>
            <consortium name="Ensembl"/>
        </authorList>
    </citation>
    <scope>IDENTIFICATION</scope>
</reference>